<comment type="caution">
    <text evidence="2">The sequence shown here is derived from an EMBL/GenBank/DDBJ whole genome shotgun (WGS) entry which is preliminary data.</text>
</comment>
<organism evidence="2 3">
    <name type="scientific">Sanghuangporus baumii</name>
    <name type="common">Phellinus baumii</name>
    <dbReference type="NCBI Taxonomy" id="108892"/>
    <lineage>
        <taxon>Eukaryota</taxon>
        <taxon>Fungi</taxon>
        <taxon>Dikarya</taxon>
        <taxon>Basidiomycota</taxon>
        <taxon>Agaricomycotina</taxon>
        <taxon>Agaricomycetes</taxon>
        <taxon>Hymenochaetales</taxon>
        <taxon>Hymenochaetaceae</taxon>
        <taxon>Sanghuangporus</taxon>
    </lineage>
</organism>
<dbReference type="InterPro" id="IPR009737">
    <property type="entry name" value="Aim32/Apd1-like"/>
</dbReference>
<dbReference type="Pfam" id="PF06999">
    <property type="entry name" value="Suc_Fer-like"/>
    <property type="match status" value="1"/>
</dbReference>
<name>A0A9Q5I4X6_SANBA</name>
<evidence type="ECO:0000313" key="3">
    <source>
        <dbReference type="Proteomes" id="UP000757232"/>
    </source>
</evidence>
<dbReference type="AlphaFoldDB" id="A0A9Q5I4X6"/>
<protein>
    <submittedName>
        <fullName evidence="2">Uncharacterized protein</fullName>
    </submittedName>
</protein>
<dbReference type="OrthoDB" id="10253744at2759"/>
<feature type="compositionally biased region" description="Polar residues" evidence="1">
    <location>
        <begin position="282"/>
        <end position="304"/>
    </location>
</feature>
<reference evidence="2" key="1">
    <citation type="submission" date="2016-06" db="EMBL/GenBank/DDBJ databases">
        <title>Draft Genome sequence of the fungus Inonotus baumii.</title>
        <authorList>
            <person name="Zhu H."/>
            <person name="Lin W."/>
        </authorList>
    </citation>
    <scope>NUCLEOTIDE SEQUENCE</scope>
    <source>
        <strain evidence="2">821</strain>
    </source>
</reference>
<feature type="region of interest" description="Disordered" evidence="1">
    <location>
        <begin position="73"/>
        <end position="120"/>
    </location>
</feature>
<dbReference type="PANTHER" id="PTHR31902">
    <property type="entry name" value="ACTIN PATCHES DISTAL PROTEIN 1"/>
    <property type="match status" value="1"/>
</dbReference>
<sequence>MVLQLARKLAATVLGQDPHDPKAVQELKQAGHEEFSKRFDVDMETEMRGSVKPYHWVREVTDEHDSLAKYLSSAEDRHSGGVRKKGAPPSPSSEKKEKKPHDEKPADTTTTSTSPTGVYSYKPSGRLSIVNGSHHTISDDPDTQATVLVLPDYVAVTNVPISSAGASALWEHALDPAVPRAGTWITPGSEEMKTWTLPYNCLIMLCSHKRRDARCHIAAERLHEHFARSLESEGWHVDTDLEDLSSAGPPLESIAPTEEARQAAAIEQLRTLASEDAERANNGEQNQETRPASDQNRTNSTSAQKQRKALILKNSHIGGHKFAGNVIPILHPTQPKLNILPYITVKHTKFPPKHQT</sequence>
<proteinExistence type="predicted"/>
<feature type="compositionally biased region" description="Basic and acidic residues" evidence="1">
    <location>
        <begin position="93"/>
        <end position="106"/>
    </location>
</feature>
<evidence type="ECO:0000313" key="2">
    <source>
        <dbReference type="EMBL" id="OCB91574.1"/>
    </source>
</evidence>
<dbReference type="EMBL" id="LNZH02000081">
    <property type="protein sequence ID" value="OCB91574.1"/>
    <property type="molecule type" value="Genomic_DNA"/>
</dbReference>
<feature type="region of interest" description="Disordered" evidence="1">
    <location>
        <begin position="277"/>
        <end position="306"/>
    </location>
</feature>
<evidence type="ECO:0000256" key="1">
    <source>
        <dbReference type="SAM" id="MobiDB-lite"/>
    </source>
</evidence>
<dbReference type="PANTHER" id="PTHR31902:SF14">
    <property type="entry name" value="ACTIN PATCHES DISTAL PROTEIN 1"/>
    <property type="match status" value="1"/>
</dbReference>
<dbReference type="Proteomes" id="UP000757232">
    <property type="component" value="Unassembled WGS sequence"/>
</dbReference>
<accession>A0A9Q5I4X6</accession>
<gene>
    <name evidence="2" type="ORF">A7U60_g1200</name>
</gene>
<keyword evidence="3" id="KW-1185">Reference proteome</keyword>